<dbReference type="SUPFAM" id="SSF57016">
    <property type="entry name" value="Plant lectins/antimicrobial peptides"/>
    <property type="match status" value="1"/>
</dbReference>
<evidence type="ECO:0000256" key="9">
    <source>
        <dbReference type="ARBA" id="ARBA00023326"/>
    </source>
</evidence>
<evidence type="ECO:0000313" key="16">
    <source>
        <dbReference type="EMBL" id="KAF2004069.1"/>
    </source>
</evidence>
<dbReference type="EC" id="3.2.1.14" evidence="3"/>
<dbReference type="Pfam" id="PF00704">
    <property type="entry name" value="Glyco_hydro_18"/>
    <property type="match status" value="1"/>
</dbReference>
<dbReference type="InterPro" id="IPR036861">
    <property type="entry name" value="Endochitinase-like_sf"/>
</dbReference>
<feature type="region of interest" description="Disordered" evidence="12">
    <location>
        <begin position="1764"/>
        <end position="1792"/>
    </location>
</feature>
<dbReference type="PROSITE" id="PS00026">
    <property type="entry name" value="CHIT_BIND_I_1"/>
    <property type="match status" value="1"/>
</dbReference>
<keyword evidence="10" id="KW-1015">Disulfide bond</keyword>
<keyword evidence="5 11" id="KW-0378">Hydrolase</keyword>
<feature type="region of interest" description="Disordered" evidence="12">
    <location>
        <begin position="1395"/>
        <end position="1419"/>
    </location>
</feature>
<feature type="domain" description="Chitin-binding type-1" evidence="14">
    <location>
        <begin position="67"/>
        <end position="116"/>
    </location>
</feature>
<dbReference type="OrthoDB" id="73875at2759"/>
<name>A0A6A5WTH0_9PLEO</name>
<dbReference type="SUPFAM" id="SSF51445">
    <property type="entry name" value="(Trans)glycosidases"/>
    <property type="match status" value="1"/>
</dbReference>
<dbReference type="InterPro" id="IPR017853">
    <property type="entry name" value="GH"/>
</dbReference>
<evidence type="ECO:0000256" key="1">
    <source>
        <dbReference type="ARBA" id="ARBA00000822"/>
    </source>
</evidence>
<keyword evidence="8 11" id="KW-0326">Glycosidase</keyword>
<evidence type="ECO:0000256" key="12">
    <source>
        <dbReference type="SAM" id="MobiDB-lite"/>
    </source>
</evidence>
<evidence type="ECO:0000313" key="17">
    <source>
        <dbReference type="Proteomes" id="UP000799779"/>
    </source>
</evidence>
<dbReference type="InterPro" id="IPR011583">
    <property type="entry name" value="Chitinase_II/V-like_cat"/>
</dbReference>
<keyword evidence="13" id="KW-0732">Signal</keyword>
<dbReference type="GO" id="GO:0008061">
    <property type="term" value="F:chitin binding"/>
    <property type="evidence" value="ECO:0007669"/>
    <property type="project" value="UniProtKB-UniRule"/>
</dbReference>
<dbReference type="Gene3D" id="3.20.20.80">
    <property type="entry name" value="Glycosidases"/>
    <property type="match status" value="1"/>
</dbReference>
<feature type="disulfide bond" evidence="10">
    <location>
        <begin position="86"/>
        <end position="100"/>
    </location>
</feature>
<keyword evidence="9" id="KW-0624">Polysaccharide degradation</keyword>
<evidence type="ECO:0000259" key="15">
    <source>
        <dbReference type="PROSITE" id="PS51910"/>
    </source>
</evidence>
<dbReference type="EMBL" id="ML977569">
    <property type="protein sequence ID" value="KAF2004069.1"/>
    <property type="molecule type" value="Genomic_DNA"/>
</dbReference>
<dbReference type="Proteomes" id="UP000799779">
    <property type="component" value="Unassembled WGS sequence"/>
</dbReference>
<feature type="disulfide bond" evidence="10">
    <location>
        <begin position="81"/>
        <end position="93"/>
    </location>
</feature>
<comment type="catalytic activity">
    <reaction evidence="1">
        <text>Random endo-hydrolysis of N-acetyl-beta-D-glucosaminide (1-&gt;4)-beta-linkages in chitin and chitodextrins.</text>
        <dbReference type="EC" id="3.2.1.14"/>
    </reaction>
</comment>
<gene>
    <name evidence="16" type="ORF">P154DRAFT_572525</name>
</gene>
<dbReference type="Gene3D" id="3.10.50.10">
    <property type="match status" value="1"/>
</dbReference>
<dbReference type="InterPro" id="IPR018371">
    <property type="entry name" value="Chitin-binding_1_CS"/>
</dbReference>
<dbReference type="CDD" id="cd06922">
    <property type="entry name" value="ChtBD1_GH18_1"/>
    <property type="match status" value="1"/>
</dbReference>
<protein>
    <recommendedName>
        <fullName evidence="3">chitinase</fullName>
        <ecNumber evidence="3">3.2.1.14</ecNumber>
    </recommendedName>
</protein>
<sequence length="1815" mass="201442">MGAPLSFTSILVLILAFTLTTFVQSQQGFSCSQDEPCKVGCCSKSGSCGFGPEWCGNDTCVSTCTAKAECGQYANTTGSECPLNVCCSRWGFCGTTEEFCHETSNKNESCQSNCAQPVRAKCASTWRQRRIAYYESWADDRECDTFRPEDIPIHALTHINIAFGGVGSDFKVTIDDSAIISRVVKLKLRNPALQVFLSLGGWTFSDPGPTREAWSNMAATPASRKTFADSVVQTLETYGLDGIDLDWEYPRADDRGGKPADYDNYVYLLSTIRSAFDKFNPSWDISIAIPASYWYLQHFDVKNMERSVSWFNLMSYDIHGKWDQDNPYTGPYVLGHTNITEIEMGLDLLRRNDIDFSKLSLGTGFYGRTFTLSDPKCNEPGCIFSDAGQKGECSGEAGILTFREIMARTNRLNQKEIRYVNESGVTYMLYDSDQWITYDDEKSFAAKRKLLDEECLGGVMIWAIDQDTQDFKALSALLGDQYVTDALVEGGTMGNEEKEALSGELGGLTGDGCYVTLGCSGPGSNNKFATCDKGDVPIERLHAPGGNPYNVYKSGNLAHEAESCAKGQWKTVCCKAKSPAVNCKWKGAPVRSSMYCDGGNDQATCGDGRYELVTDRFTTYEGGAICASGARSLCCDAAAELQQCKWSGCQDNLNCPEGGYLTYRGNQEGGKACPKGQYQAFCCPIAGIYDDCVWRPDVPAPKKENGITTYSQSSMTQCMSASCPKTQVTIAKATLPERPAGLPAPCGSYSVGMQHKFCCNPVRDVKLPFDVEKIFGKDAKGFDVLYEYKDNYGNNDKDPYGPDETDVGDDPYGFIVLDGDENSLQGKFPRDFAFVHEDDGTGKPIKKRELLSREDPDIMDWTFEHEVSEHLVYCHKGHEENCEKVFIDDAKDTIIALPRHIGSGPFARIVSMEPVEEKHLPVYHMHKRALHRNPSTVYKLVFDYNFAGIKQRADSTVNIRIDYTNLVQYWDTMTGEESDRPANKRDLSAEKRSAEKRWRGPFADWLKKMTTVETGDKGKLPLKLHKKMILYRKRASCARGNIKVKAGLDITLDAKFDMNAQWAYYAQGTIIPLAINEIYTYFAMEPVAEAVLEIEGNAEMEYRMKPEDRIKIIDTLSYPGLAIKGIAAIGPTLDVYGEMRAKATVAGKLRAGAKITFPRYEMYYPQRPEADPYQVFPKVDEKNEEGGKGTDFLPILDATVTAKVGVDILITPEVNLGIKVSTPSIGTILDAQLVGFINNTFRFEVQGTGSGGIGNAPVLTYDIFIKYIYNFGLGGRATFKYLGDWAIKPLQLFPGEGKIKMLYEHHGTVALGKRNPFVSDGEYSEKFDPIWNSTYEFGDEWHASGGSLGVLHKRDAGDAETGLEEAKTSFFNCNDKGKCAEGGCSGDSCEWVPGKKPPGTKARRADDPEEGDPMDVDPVTPCMQSVPVFMYNCKYFPDRDMGGGYVIDGICHNILRYFAANGGGSGPFLGTLNDAGTAGNGNRRYVCGSASRTTWTNVTASGNPETVTTAWDQRCRWESYNFAWQTTRRWWDTAGNDNWFSCDEFPFNALKQGGDPNTNSVSCVPGYQQYIQGNANRVFEQLQQQVSWTDNAGTARTAWKWWAGSHQENGRTASIDWASSSAVGRATAPNRDTAWNWARNNEKHFSFHLFDSDNDPPPTGGSYSIFNHDLSTGDINIVVSALNLLDNPKYRISNFNAYCVVSESGRQHPLWGSFASIEGCLVTFDNGAASAKIKRGEKPTEEEMFRVKDVKIVKGHGFELPDHYTPDDLPPVEVPVSEERENETESETEGLLQSRLRHAMHAKKHFDSHHHRRLQ</sequence>
<dbReference type="InterPro" id="IPR050314">
    <property type="entry name" value="Glycosyl_Hydrlase_18"/>
</dbReference>
<keyword evidence="7" id="KW-0119">Carbohydrate metabolism</keyword>
<dbReference type="SUPFAM" id="SSF54556">
    <property type="entry name" value="Chitinase insertion domain"/>
    <property type="match status" value="1"/>
</dbReference>
<comment type="similarity">
    <text evidence="2">Belongs to the glycosyl hydrolase 18 family. Chitinase class V subfamily.</text>
</comment>
<dbReference type="Pfam" id="PF14040">
    <property type="entry name" value="DNase_NucA_NucB"/>
    <property type="match status" value="1"/>
</dbReference>
<dbReference type="PROSITE" id="PS51910">
    <property type="entry name" value="GH18_2"/>
    <property type="match status" value="1"/>
</dbReference>
<dbReference type="SMART" id="SM00636">
    <property type="entry name" value="Glyco_18"/>
    <property type="match status" value="1"/>
</dbReference>
<keyword evidence="17" id="KW-1185">Reference proteome</keyword>
<organism evidence="16 17">
    <name type="scientific">Amniculicola lignicola CBS 123094</name>
    <dbReference type="NCBI Taxonomy" id="1392246"/>
    <lineage>
        <taxon>Eukaryota</taxon>
        <taxon>Fungi</taxon>
        <taxon>Dikarya</taxon>
        <taxon>Ascomycota</taxon>
        <taxon>Pezizomycotina</taxon>
        <taxon>Dothideomycetes</taxon>
        <taxon>Pleosporomycetidae</taxon>
        <taxon>Pleosporales</taxon>
        <taxon>Amniculicolaceae</taxon>
        <taxon>Amniculicola</taxon>
    </lineage>
</organism>
<proteinExistence type="inferred from homology"/>
<dbReference type="PROSITE" id="PS50941">
    <property type="entry name" value="CHIT_BIND_I_2"/>
    <property type="match status" value="1"/>
</dbReference>
<dbReference type="GO" id="GO:0000272">
    <property type="term" value="P:polysaccharide catabolic process"/>
    <property type="evidence" value="ECO:0007669"/>
    <property type="project" value="UniProtKB-KW"/>
</dbReference>
<evidence type="ECO:0000256" key="5">
    <source>
        <dbReference type="ARBA" id="ARBA00022801"/>
    </source>
</evidence>
<dbReference type="GO" id="GO:0006032">
    <property type="term" value="P:chitin catabolic process"/>
    <property type="evidence" value="ECO:0007669"/>
    <property type="project" value="UniProtKB-KW"/>
</dbReference>
<accession>A0A6A5WTH0</accession>
<dbReference type="InterPro" id="IPR001223">
    <property type="entry name" value="Glyco_hydro18_cat"/>
</dbReference>
<feature type="chain" id="PRO_5025500781" description="chitinase" evidence="13">
    <location>
        <begin position="26"/>
        <end position="1815"/>
    </location>
</feature>
<dbReference type="PANTHER" id="PTHR11177">
    <property type="entry name" value="CHITINASE"/>
    <property type="match status" value="1"/>
</dbReference>
<evidence type="ECO:0000256" key="4">
    <source>
        <dbReference type="ARBA" id="ARBA00022669"/>
    </source>
</evidence>
<feature type="domain" description="GH18" evidence="15">
    <location>
        <begin position="128"/>
        <end position="481"/>
    </location>
</feature>
<evidence type="ECO:0000256" key="10">
    <source>
        <dbReference type="PROSITE-ProRule" id="PRU00261"/>
    </source>
</evidence>
<dbReference type="GO" id="GO:0008843">
    <property type="term" value="F:endochitinase activity"/>
    <property type="evidence" value="ECO:0007669"/>
    <property type="project" value="UniProtKB-EC"/>
</dbReference>
<comment type="caution">
    <text evidence="10">Lacks conserved residue(s) required for the propagation of feature annotation.</text>
</comment>
<dbReference type="SMART" id="SM00270">
    <property type="entry name" value="ChtBD1"/>
    <property type="match status" value="2"/>
</dbReference>
<evidence type="ECO:0000256" key="3">
    <source>
        <dbReference type="ARBA" id="ARBA00012729"/>
    </source>
</evidence>
<dbReference type="Gene3D" id="3.30.60.10">
    <property type="entry name" value="Endochitinase-like"/>
    <property type="match status" value="1"/>
</dbReference>
<evidence type="ECO:0000256" key="2">
    <source>
        <dbReference type="ARBA" id="ARBA00008682"/>
    </source>
</evidence>
<dbReference type="InterPro" id="IPR029070">
    <property type="entry name" value="Chitinase_insertion_sf"/>
</dbReference>
<dbReference type="PROSITE" id="PS01095">
    <property type="entry name" value="GH18_1"/>
    <property type="match status" value="1"/>
</dbReference>
<evidence type="ECO:0000256" key="13">
    <source>
        <dbReference type="SAM" id="SignalP"/>
    </source>
</evidence>
<keyword evidence="6" id="KW-0146">Chitin degradation</keyword>
<evidence type="ECO:0000256" key="6">
    <source>
        <dbReference type="ARBA" id="ARBA00023024"/>
    </source>
</evidence>
<dbReference type="CDD" id="cd00035">
    <property type="entry name" value="ChtBD1"/>
    <property type="match status" value="1"/>
</dbReference>
<feature type="signal peptide" evidence="13">
    <location>
        <begin position="1"/>
        <end position="25"/>
    </location>
</feature>
<feature type="disulfide bond" evidence="10">
    <location>
        <begin position="110"/>
        <end position="114"/>
    </location>
</feature>
<evidence type="ECO:0000256" key="8">
    <source>
        <dbReference type="ARBA" id="ARBA00023295"/>
    </source>
</evidence>
<dbReference type="Pfam" id="PF00187">
    <property type="entry name" value="Chitin_bind_1"/>
    <property type="match status" value="1"/>
</dbReference>
<evidence type="ECO:0000256" key="11">
    <source>
        <dbReference type="RuleBase" id="RU000489"/>
    </source>
</evidence>
<dbReference type="InterPro" id="IPR001579">
    <property type="entry name" value="Glyco_hydro_18_chit_AS"/>
</dbReference>
<dbReference type="InterPro" id="IPR001002">
    <property type="entry name" value="Chitin-bd_1"/>
</dbReference>
<keyword evidence="4 10" id="KW-0147">Chitin-binding</keyword>
<evidence type="ECO:0000256" key="7">
    <source>
        <dbReference type="ARBA" id="ARBA00023277"/>
    </source>
</evidence>
<dbReference type="PANTHER" id="PTHR11177:SF402">
    <property type="entry name" value="CHITINASE"/>
    <property type="match status" value="1"/>
</dbReference>
<evidence type="ECO:0000259" key="14">
    <source>
        <dbReference type="PROSITE" id="PS50941"/>
    </source>
</evidence>
<dbReference type="InterPro" id="IPR029476">
    <property type="entry name" value="DNase_NucA_NucB"/>
</dbReference>
<reference evidence="16" key="1">
    <citation type="journal article" date="2020" name="Stud. Mycol.">
        <title>101 Dothideomycetes genomes: a test case for predicting lifestyles and emergence of pathogens.</title>
        <authorList>
            <person name="Haridas S."/>
            <person name="Albert R."/>
            <person name="Binder M."/>
            <person name="Bloem J."/>
            <person name="Labutti K."/>
            <person name="Salamov A."/>
            <person name="Andreopoulos B."/>
            <person name="Baker S."/>
            <person name="Barry K."/>
            <person name="Bills G."/>
            <person name="Bluhm B."/>
            <person name="Cannon C."/>
            <person name="Castanera R."/>
            <person name="Culley D."/>
            <person name="Daum C."/>
            <person name="Ezra D."/>
            <person name="Gonzalez J."/>
            <person name="Henrissat B."/>
            <person name="Kuo A."/>
            <person name="Liang C."/>
            <person name="Lipzen A."/>
            <person name="Lutzoni F."/>
            <person name="Magnuson J."/>
            <person name="Mondo S."/>
            <person name="Nolan M."/>
            <person name="Ohm R."/>
            <person name="Pangilinan J."/>
            <person name="Park H.-J."/>
            <person name="Ramirez L."/>
            <person name="Alfaro M."/>
            <person name="Sun H."/>
            <person name="Tritt A."/>
            <person name="Yoshinaga Y."/>
            <person name="Zwiers L.-H."/>
            <person name="Turgeon B."/>
            <person name="Goodwin S."/>
            <person name="Spatafora J."/>
            <person name="Crous P."/>
            <person name="Grigoriev I."/>
        </authorList>
    </citation>
    <scope>NUCLEOTIDE SEQUENCE</scope>
    <source>
        <strain evidence="16">CBS 123094</strain>
    </source>
</reference>